<dbReference type="Proteomes" id="UP000252519">
    <property type="component" value="Unassembled WGS sequence"/>
</dbReference>
<name>A0A368H7M2_ANCCA</name>
<gene>
    <name evidence="1" type="ORF">ANCCAN_02078</name>
</gene>
<evidence type="ECO:0000313" key="2">
    <source>
        <dbReference type="Proteomes" id="UP000252519"/>
    </source>
</evidence>
<dbReference type="EMBL" id="JOJR01000011">
    <property type="protein sequence ID" value="RCN51718.1"/>
    <property type="molecule type" value="Genomic_DNA"/>
</dbReference>
<accession>A0A368H7M2</accession>
<protein>
    <submittedName>
        <fullName evidence="1">Uncharacterized protein</fullName>
    </submittedName>
</protein>
<keyword evidence="2" id="KW-1185">Reference proteome</keyword>
<comment type="caution">
    <text evidence="1">The sequence shown here is derived from an EMBL/GenBank/DDBJ whole genome shotgun (WGS) entry which is preliminary data.</text>
</comment>
<dbReference type="STRING" id="29170.A0A368H7M2"/>
<reference evidence="1 2" key="1">
    <citation type="submission" date="2014-10" db="EMBL/GenBank/DDBJ databases">
        <title>Draft genome of the hookworm Ancylostoma caninum.</title>
        <authorList>
            <person name="Mitreva M."/>
        </authorList>
    </citation>
    <scope>NUCLEOTIDE SEQUENCE [LARGE SCALE GENOMIC DNA]</scope>
    <source>
        <strain evidence="1 2">Baltimore</strain>
    </source>
</reference>
<dbReference type="AlphaFoldDB" id="A0A368H7M2"/>
<organism evidence="1 2">
    <name type="scientific">Ancylostoma caninum</name>
    <name type="common">Dog hookworm</name>
    <dbReference type="NCBI Taxonomy" id="29170"/>
    <lineage>
        <taxon>Eukaryota</taxon>
        <taxon>Metazoa</taxon>
        <taxon>Ecdysozoa</taxon>
        <taxon>Nematoda</taxon>
        <taxon>Chromadorea</taxon>
        <taxon>Rhabditida</taxon>
        <taxon>Rhabditina</taxon>
        <taxon>Rhabditomorpha</taxon>
        <taxon>Strongyloidea</taxon>
        <taxon>Ancylostomatidae</taxon>
        <taxon>Ancylostomatinae</taxon>
        <taxon>Ancylostoma</taxon>
    </lineage>
</organism>
<proteinExistence type="predicted"/>
<sequence>MPVLSSSAFVLEFKEGGTGNTTRRTVRKWKEVLKDYFTPENIRNYDLAVMTEASNKPVVNSTGVFFQFV</sequence>
<evidence type="ECO:0000313" key="1">
    <source>
        <dbReference type="EMBL" id="RCN51718.1"/>
    </source>
</evidence>
<dbReference type="OrthoDB" id="5858183at2759"/>